<gene>
    <name evidence="6" type="ORF">IPP58_04580</name>
</gene>
<name>A0A9D7SGU5_9BACT</name>
<dbReference type="InterPro" id="IPR012827">
    <property type="entry name" value="Hemerythrin_metal-bd"/>
</dbReference>
<proteinExistence type="inferred from homology"/>
<keyword evidence="2" id="KW-0561">Oxygen transport</keyword>
<dbReference type="GO" id="GO:0005344">
    <property type="term" value="F:oxygen carrier activity"/>
    <property type="evidence" value="ECO:0007669"/>
    <property type="project" value="UniProtKB-KW"/>
</dbReference>
<accession>A0A9D7SGU5</accession>
<feature type="domain" description="Hemerythrin-like" evidence="5">
    <location>
        <begin position="12"/>
        <end position="85"/>
    </location>
</feature>
<dbReference type="NCBIfam" id="TIGR02481">
    <property type="entry name" value="hemeryth_dom"/>
    <property type="match status" value="1"/>
</dbReference>
<dbReference type="GO" id="GO:0046872">
    <property type="term" value="F:metal ion binding"/>
    <property type="evidence" value="ECO:0007669"/>
    <property type="project" value="UniProtKB-KW"/>
</dbReference>
<evidence type="ECO:0000313" key="7">
    <source>
        <dbReference type="Proteomes" id="UP000886657"/>
    </source>
</evidence>
<dbReference type="Gene3D" id="1.20.120.50">
    <property type="entry name" value="Hemerythrin-like"/>
    <property type="match status" value="1"/>
</dbReference>
<evidence type="ECO:0000256" key="1">
    <source>
        <dbReference type="ARBA" id="ARBA00010587"/>
    </source>
</evidence>
<dbReference type="EMBL" id="JADKIO010000005">
    <property type="protein sequence ID" value="MBK9795761.1"/>
    <property type="molecule type" value="Genomic_DNA"/>
</dbReference>
<dbReference type="PANTHER" id="PTHR37164">
    <property type="entry name" value="BACTERIOHEMERYTHRIN"/>
    <property type="match status" value="1"/>
</dbReference>
<dbReference type="AlphaFoldDB" id="A0A9D7SGU5"/>
<dbReference type="Pfam" id="PF01814">
    <property type="entry name" value="Hemerythrin"/>
    <property type="match status" value="1"/>
</dbReference>
<dbReference type="SUPFAM" id="SSF47188">
    <property type="entry name" value="Hemerythrin-like"/>
    <property type="match status" value="1"/>
</dbReference>
<keyword evidence="2" id="KW-0813">Transport</keyword>
<comment type="caution">
    <text evidence="6">The sequence shown here is derived from an EMBL/GenBank/DDBJ whole genome shotgun (WGS) entry which is preliminary data.</text>
</comment>
<keyword evidence="3" id="KW-0479">Metal-binding</keyword>
<evidence type="ECO:0000256" key="2">
    <source>
        <dbReference type="ARBA" id="ARBA00022621"/>
    </source>
</evidence>
<organism evidence="6 7">
    <name type="scientific">Candidatus Geothrix skivensis</name>
    <dbReference type="NCBI Taxonomy" id="2954439"/>
    <lineage>
        <taxon>Bacteria</taxon>
        <taxon>Pseudomonadati</taxon>
        <taxon>Acidobacteriota</taxon>
        <taxon>Holophagae</taxon>
        <taxon>Holophagales</taxon>
        <taxon>Holophagaceae</taxon>
        <taxon>Geothrix</taxon>
    </lineage>
</organism>
<reference evidence="6" key="1">
    <citation type="submission" date="2020-10" db="EMBL/GenBank/DDBJ databases">
        <title>Connecting structure to function with the recovery of over 1000 high-quality activated sludge metagenome-assembled genomes encoding full-length rRNA genes using long-read sequencing.</title>
        <authorList>
            <person name="Singleton C.M."/>
            <person name="Petriglieri F."/>
            <person name="Kristensen J.M."/>
            <person name="Kirkegaard R.H."/>
            <person name="Michaelsen T.Y."/>
            <person name="Andersen M.H."/>
            <person name="Karst S.M."/>
            <person name="Dueholm M.S."/>
            <person name="Nielsen P.H."/>
            <person name="Albertsen M."/>
        </authorList>
    </citation>
    <scope>NUCLEOTIDE SEQUENCE</scope>
    <source>
        <strain evidence="6">Skiv_18-Q3-R9-52_MAXAC.067</strain>
    </source>
</reference>
<dbReference type="InterPro" id="IPR035938">
    <property type="entry name" value="Hemerythrin-like_sf"/>
</dbReference>
<protein>
    <submittedName>
        <fullName evidence="6">Hemerythrin domain-containing protein</fullName>
    </submittedName>
</protein>
<dbReference type="CDD" id="cd12107">
    <property type="entry name" value="Hemerythrin"/>
    <property type="match status" value="1"/>
</dbReference>
<evidence type="ECO:0000256" key="4">
    <source>
        <dbReference type="ARBA" id="ARBA00023004"/>
    </source>
</evidence>
<dbReference type="PANTHER" id="PTHR37164:SF1">
    <property type="entry name" value="BACTERIOHEMERYTHRIN"/>
    <property type="match status" value="1"/>
</dbReference>
<dbReference type="InterPro" id="IPR050669">
    <property type="entry name" value="Hemerythrin"/>
</dbReference>
<sequence>MTVLNWNPAWDTGIEAIDGQHRNLLAQFESLIAAIHQNHLHDQIPGLLTFLSDYVEFHFTTEEGYMQAAQFPGLAGHKARHDELRPGWSS</sequence>
<evidence type="ECO:0000313" key="6">
    <source>
        <dbReference type="EMBL" id="MBK9795761.1"/>
    </source>
</evidence>
<dbReference type="InterPro" id="IPR016131">
    <property type="entry name" value="Haemerythrin_Fe_BS"/>
</dbReference>
<dbReference type="PROSITE" id="PS00550">
    <property type="entry name" value="HEMERYTHRINS"/>
    <property type="match status" value="1"/>
</dbReference>
<evidence type="ECO:0000259" key="5">
    <source>
        <dbReference type="Pfam" id="PF01814"/>
    </source>
</evidence>
<dbReference type="Proteomes" id="UP000886657">
    <property type="component" value="Unassembled WGS sequence"/>
</dbReference>
<keyword evidence="4" id="KW-0408">Iron</keyword>
<dbReference type="InterPro" id="IPR012312">
    <property type="entry name" value="Hemerythrin-like"/>
</dbReference>
<comment type="similarity">
    <text evidence="1">Belongs to the hemerythrin family.</text>
</comment>
<evidence type="ECO:0000256" key="3">
    <source>
        <dbReference type="ARBA" id="ARBA00022723"/>
    </source>
</evidence>